<dbReference type="EMBL" id="PJCP01000030">
    <property type="protein sequence ID" value="PLV21505.1"/>
    <property type="molecule type" value="Genomic_DNA"/>
</dbReference>
<accession>A0AAX0VQX7</accession>
<comment type="caution">
    <text evidence="1">The sequence shown here is derived from an EMBL/GenBank/DDBJ whole genome shotgun (WGS) entry which is preliminary data.</text>
</comment>
<evidence type="ECO:0000313" key="2">
    <source>
        <dbReference type="EMBL" id="PLV21505.1"/>
    </source>
</evidence>
<dbReference type="AlphaFoldDB" id="A0AAX0VQX7"/>
<evidence type="ECO:0000313" key="1">
    <source>
        <dbReference type="EMBL" id="PLV13063.1"/>
    </source>
</evidence>
<gene>
    <name evidence="1" type="ORF">CXG49_24685</name>
    <name evidence="2" type="ORF">CXG53_24735</name>
</gene>
<proteinExistence type="predicted"/>
<protein>
    <submittedName>
        <fullName evidence="1">Uncharacterized protein</fullName>
    </submittedName>
</protein>
<evidence type="ECO:0000313" key="4">
    <source>
        <dbReference type="Proteomes" id="UP000234878"/>
    </source>
</evidence>
<dbReference type="EMBL" id="PJCQ01000033">
    <property type="protein sequence ID" value="PLV13063.1"/>
    <property type="molecule type" value="Genomic_DNA"/>
</dbReference>
<dbReference type="Proteomes" id="UP000234878">
    <property type="component" value="Unassembled WGS sequence"/>
</dbReference>
<keyword evidence="3" id="KW-1185">Reference proteome</keyword>
<evidence type="ECO:0000313" key="3">
    <source>
        <dbReference type="Proteomes" id="UP000234839"/>
    </source>
</evidence>
<sequence length="65" mass="7262">MSKYSLVHLNFGNLNHYPHWNLISTIMLPSGTTTTHYPAVPQNADQMTLAQLKAYALAEFEKANG</sequence>
<dbReference type="RefSeq" id="WP_102082678.1">
    <property type="nucleotide sequence ID" value="NZ_PJCP01000030.1"/>
</dbReference>
<dbReference type="Proteomes" id="UP000234839">
    <property type="component" value="Unassembled WGS sequence"/>
</dbReference>
<reference evidence="3 4" key="1">
    <citation type="submission" date="2017-12" db="EMBL/GenBank/DDBJ databases">
        <title>Detection of the carbapenemase gene blaVIM-5 in members of the Pseudomonas putida group isolated from polluted Nigerian wetlands.</title>
        <authorList>
            <person name="Adelowo O."/>
            <person name="Vollmers J."/>
            <person name="Maeusezahl I."/>
            <person name="Kaster A.-K."/>
            <person name="Mueller J.A."/>
        </authorList>
    </citation>
    <scope>NUCLEOTIDE SEQUENCE [LARGE SCALE GENOMIC DNA]</scope>
    <source>
        <strain evidence="2 3">MR119</strain>
        <strain evidence="1 4">MR144</strain>
    </source>
</reference>
<name>A0AAX0VQX7_9PSED</name>
<organism evidence="1 4">
    <name type="scientific">Pseudomonas guariconensis</name>
    <dbReference type="NCBI Taxonomy" id="1288410"/>
    <lineage>
        <taxon>Bacteria</taxon>
        <taxon>Pseudomonadati</taxon>
        <taxon>Pseudomonadota</taxon>
        <taxon>Gammaproteobacteria</taxon>
        <taxon>Pseudomonadales</taxon>
        <taxon>Pseudomonadaceae</taxon>
        <taxon>Pseudomonas</taxon>
    </lineage>
</organism>